<protein>
    <submittedName>
        <fullName evidence="1">Uncharacterized protein</fullName>
    </submittedName>
</protein>
<keyword evidence="2" id="KW-1185">Reference proteome</keyword>
<proteinExistence type="predicted"/>
<name>A0ACC0A9Y8_CATRO</name>
<organism evidence="1 2">
    <name type="scientific">Catharanthus roseus</name>
    <name type="common">Madagascar periwinkle</name>
    <name type="synonym">Vinca rosea</name>
    <dbReference type="NCBI Taxonomy" id="4058"/>
    <lineage>
        <taxon>Eukaryota</taxon>
        <taxon>Viridiplantae</taxon>
        <taxon>Streptophyta</taxon>
        <taxon>Embryophyta</taxon>
        <taxon>Tracheophyta</taxon>
        <taxon>Spermatophyta</taxon>
        <taxon>Magnoliopsida</taxon>
        <taxon>eudicotyledons</taxon>
        <taxon>Gunneridae</taxon>
        <taxon>Pentapetalae</taxon>
        <taxon>asterids</taxon>
        <taxon>lamiids</taxon>
        <taxon>Gentianales</taxon>
        <taxon>Apocynaceae</taxon>
        <taxon>Rauvolfioideae</taxon>
        <taxon>Vinceae</taxon>
        <taxon>Catharanthinae</taxon>
        <taxon>Catharanthus</taxon>
    </lineage>
</organism>
<dbReference type="Proteomes" id="UP001060085">
    <property type="component" value="Linkage Group LG06"/>
</dbReference>
<dbReference type="EMBL" id="CM044706">
    <property type="protein sequence ID" value="KAI5657747.1"/>
    <property type="molecule type" value="Genomic_DNA"/>
</dbReference>
<reference evidence="2" key="1">
    <citation type="journal article" date="2023" name="Nat. Plants">
        <title>Single-cell RNA sequencing provides a high-resolution roadmap for understanding the multicellular compartmentation of specialized metabolism.</title>
        <authorList>
            <person name="Sun S."/>
            <person name="Shen X."/>
            <person name="Li Y."/>
            <person name="Li Y."/>
            <person name="Wang S."/>
            <person name="Li R."/>
            <person name="Zhang H."/>
            <person name="Shen G."/>
            <person name="Guo B."/>
            <person name="Wei J."/>
            <person name="Xu J."/>
            <person name="St-Pierre B."/>
            <person name="Chen S."/>
            <person name="Sun C."/>
        </authorList>
    </citation>
    <scope>NUCLEOTIDE SEQUENCE [LARGE SCALE GENOMIC DNA]</scope>
</reference>
<evidence type="ECO:0000313" key="2">
    <source>
        <dbReference type="Proteomes" id="UP001060085"/>
    </source>
</evidence>
<evidence type="ECO:0000313" key="1">
    <source>
        <dbReference type="EMBL" id="KAI5657747.1"/>
    </source>
</evidence>
<gene>
    <name evidence="1" type="ORF">M9H77_26540</name>
</gene>
<accession>A0ACC0A9Y8</accession>
<comment type="caution">
    <text evidence="1">The sequence shown here is derived from an EMBL/GenBank/DDBJ whole genome shotgun (WGS) entry which is preliminary data.</text>
</comment>
<sequence length="132" mass="15081">MTRDDDDWRLLRCLLAAPLASAAPSCYCCCCGAGRAALALHFPPLFRGDFTMDKYFEKWKKDSKTVEETSSNKGNVNNENRGKKPRVRVEIGKPIDSYPYAIRGELRRRSYWISSSDRAHRLSEDSDEDSQL</sequence>